<evidence type="ECO:0000313" key="1">
    <source>
        <dbReference type="EMBL" id="UQS23254.1"/>
    </source>
</evidence>
<proteinExistence type="predicted"/>
<accession>A0ABY4NT56</accession>
<dbReference type="Proteomes" id="UP000830158">
    <property type="component" value="Chromosome"/>
</dbReference>
<dbReference type="EMBL" id="CP091196">
    <property type="protein sequence ID" value="UQS23254.1"/>
    <property type="molecule type" value="Genomic_DNA"/>
</dbReference>
<keyword evidence="2" id="KW-1185">Reference proteome</keyword>
<name>A0ABY4NT56_9PSEU</name>
<protein>
    <submittedName>
        <fullName evidence="1">Uncharacterized protein</fullName>
    </submittedName>
</protein>
<gene>
    <name evidence="1" type="ORF">L1857_10715</name>
</gene>
<reference evidence="1" key="1">
    <citation type="submission" date="2022-01" db="EMBL/GenBank/DDBJ databases">
        <title>PSI-footprinting approach for the identification of protein synthesis inhibitor producers.</title>
        <authorList>
            <person name="Handel F."/>
            <person name="Kulik A."/>
            <person name="Wex K.W."/>
            <person name="Berscheid A."/>
            <person name="Saur J.S."/>
            <person name="Winkler A."/>
            <person name="Wibberg D."/>
            <person name="Kalinowski J."/>
            <person name="Broetz-Oesterhelt H."/>
            <person name="Mast Y."/>
        </authorList>
    </citation>
    <scope>NUCLEOTIDE SEQUENCE</scope>
    <source>
        <strain evidence="1">KNN 49.3e</strain>
    </source>
</reference>
<sequence>MAGSAITTIWLSTMSMKTAAGSRASAAQRAPVAALETARFPPDEEFGELIKSYVRPAWTRSWEQLARLFGKAD</sequence>
<evidence type="ECO:0000313" key="2">
    <source>
        <dbReference type="Proteomes" id="UP000830158"/>
    </source>
</evidence>
<dbReference type="RefSeq" id="WP_162831056.1">
    <property type="nucleotide sequence ID" value="NZ_CP091196.1"/>
</dbReference>
<organism evidence="1 2">
    <name type="scientific">Amycolatopsis thermalba</name>
    <dbReference type="NCBI Taxonomy" id="944492"/>
    <lineage>
        <taxon>Bacteria</taxon>
        <taxon>Bacillati</taxon>
        <taxon>Actinomycetota</taxon>
        <taxon>Actinomycetes</taxon>
        <taxon>Pseudonocardiales</taxon>
        <taxon>Pseudonocardiaceae</taxon>
        <taxon>Amycolatopsis</taxon>
    </lineage>
</organism>